<evidence type="ECO:0000256" key="2">
    <source>
        <dbReference type="ARBA" id="ARBA00022448"/>
    </source>
</evidence>
<feature type="transmembrane region" description="Helical" evidence="7">
    <location>
        <begin position="327"/>
        <end position="345"/>
    </location>
</feature>
<dbReference type="AlphaFoldDB" id="A0AAI9E9Z9"/>
<dbReference type="InterPro" id="IPR057349">
    <property type="entry name" value="C2_Mug190_3rd"/>
</dbReference>
<proteinExistence type="predicted"/>
<keyword evidence="7" id="KW-0812">Transmembrane</keyword>
<dbReference type="GO" id="GO:0006869">
    <property type="term" value="P:lipid transport"/>
    <property type="evidence" value="ECO:0007669"/>
    <property type="project" value="UniProtKB-KW"/>
</dbReference>
<feature type="transmembrane region" description="Helical" evidence="7">
    <location>
        <begin position="130"/>
        <end position="154"/>
    </location>
</feature>
<dbReference type="PROSITE" id="PS50004">
    <property type="entry name" value="C2"/>
    <property type="match status" value="1"/>
</dbReference>
<feature type="region of interest" description="Disordered" evidence="6">
    <location>
        <begin position="46"/>
        <end position="65"/>
    </location>
</feature>
<feature type="domain" description="SMP-LTD" evidence="9">
    <location>
        <begin position="182"/>
        <end position="426"/>
    </location>
</feature>
<dbReference type="InterPro" id="IPR031468">
    <property type="entry name" value="SMP_LBD"/>
</dbReference>
<dbReference type="SUPFAM" id="SSF49562">
    <property type="entry name" value="C2 domain (Calcium/lipid-binding domain, CaLB)"/>
    <property type="match status" value="1"/>
</dbReference>
<evidence type="ECO:0000259" key="8">
    <source>
        <dbReference type="PROSITE" id="PS50004"/>
    </source>
</evidence>
<evidence type="ECO:0000256" key="5">
    <source>
        <dbReference type="ARBA" id="ARBA00023136"/>
    </source>
</evidence>
<dbReference type="PANTHER" id="PTHR47348">
    <property type="entry name" value="MEIOTICALLY UP-REGULATED GENE 190 PROTEIN"/>
    <property type="match status" value="1"/>
</dbReference>
<dbReference type="InterPro" id="IPR000008">
    <property type="entry name" value="C2_dom"/>
</dbReference>
<dbReference type="Pfam" id="PF25669">
    <property type="entry name" value="SMP_MUG190-like"/>
    <property type="match status" value="1"/>
</dbReference>
<evidence type="ECO:0000256" key="4">
    <source>
        <dbReference type="ARBA" id="ARBA00023121"/>
    </source>
</evidence>
<feature type="domain" description="C2" evidence="8">
    <location>
        <begin position="630"/>
        <end position="765"/>
    </location>
</feature>
<sequence length="988" mass="110229">MPLKSEKASEGAALSALMSTSIWLASPHAGDENAASWQRPALANRQRATSSIDGHARSPSATGPAATEKAVLEAVFAKANKLPKGDAASSPLADKFRSAAAFSIGTTLVSSLFAAAVWKATAWAFPSSNAAPTAIIGFVGILYLCHSYVFQWLLRESEANLQSRVRGATAAFLERPLTAPAEIEAAHWLNDILDSIWPFINPDVFKLLTDVMEATIQDNCPPFVSAVSIESMGQGARPIRLRGIRRLPKQPLGEDEAPTSGEVFDDIIALKSGLRSRANTVSTNSKRGSAQELRDKLKMLRERTSVHMEVVFDYGCTERDQDNHKRIHFLLAFTLVGGIRVPVWVNMQKIVGCLRARVQLKPDPPFVSTSVISLMGKPDVQFSCQPLFKSSLNVMSMPLVSDLVRQALDKALAAYTSPRSISIDLGAILVGDATAQDVSPLGAMLLKVHRVYDVESKWADDDLCSFLSAGWAKEGNPLYIYRTINNCTSPRWEENSAFTIEPDDVNAQESLKMDFVRVGSLDSEECLGSLQVLLADLLSTPECTGKMQRRNDTLLCPEDQHPVAKLDWSIGFFPKTQISLEQLKRQTIYPPVKSREEFETRIEEHVRYKFREAPDWAEQEYEREKIASVREAELKIMNSQPPLQDYPSGILHVELPSMNFLSALRACRGTEDSEEMTFDDEDPDAPTSYANIYINQYRCTRTLIKPRDTDPAFGSMDHRFVRDWRTAEIIVTVRDKRFHKTDTLLGAVRITLADLFQRHQASRVQLGFPIEGGEGCGLANLTVLWRAIEMNPAPAMRSWQYGTLKINVPICDDGGTLDDLKHGPLTVCSVLEEVKLYPNHNLNPLSKDPQQLAWLPKDKHKTSISFPIKNKYSERLLLAWISKLPWKHDRFSAYAFLKLEDLVEHEETRLKLPVYAFHGKGKDVQELENDLWPETHADKVPMGYVELEMIFLRGLTSEHAKTMKSKDVDDIMDVVGALGPNPQLTLAG</sequence>
<keyword evidence="4" id="KW-0446">Lipid-binding</keyword>
<keyword evidence="5 7" id="KW-0472">Membrane</keyword>
<accession>A0AAI9E9Z9</accession>
<keyword evidence="2" id="KW-0813">Transport</keyword>
<dbReference type="InterPro" id="IPR035892">
    <property type="entry name" value="C2_domain_sf"/>
</dbReference>
<organism evidence="10 11">
    <name type="scientific">Lecanosticta acicola</name>
    <dbReference type="NCBI Taxonomy" id="111012"/>
    <lineage>
        <taxon>Eukaryota</taxon>
        <taxon>Fungi</taxon>
        <taxon>Dikarya</taxon>
        <taxon>Ascomycota</taxon>
        <taxon>Pezizomycotina</taxon>
        <taxon>Dothideomycetes</taxon>
        <taxon>Dothideomycetidae</taxon>
        <taxon>Mycosphaerellales</taxon>
        <taxon>Mycosphaerellaceae</taxon>
        <taxon>Lecanosticta</taxon>
    </lineage>
</organism>
<keyword evidence="11" id="KW-1185">Reference proteome</keyword>
<evidence type="ECO:0000313" key="11">
    <source>
        <dbReference type="Proteomes" id="UP001296104"/>
    </source>
</evidence>
<comment type="subcellular location">
    <subcellularLocation>
        <location evidence="1">Membrane</location>
    </subcellularLocation>
</comment>
<evidence type="ECO:0000259" key="9">
    <source>
        <dbReference type="PROSITE" id="PS51847"/>
    </source>
</evidence>
<dbReference type="Pfam" id="PF00168">
    <property type="entry name" value="C2"/>
    <property type="match status" value="2"/>
</dbReference>
<dbReference type="PROSITE" id="PS51847">
    <property type="entry name" value="SMP"/>
    <property type="match status" value="1"/>
</dbReference>
<dbReference type="EMBL" id="CAVMBE010000035">
    <property type="protein sequence ID" value="CAK4030351.1"/>
    <property type="molecule type" value="Genomic_DNA"/>
</dbReference>
<dbReference type="PANTHER" id="PTHR47348:SF2">
    <property type="entry name" value="MEIOTICALLY UP-REGULATED 190 PROTEIN"/>
    <property type="match status" value="1"/>
</dbReference>
<protein>
    <recommendedName>
        <fullName evidence="12">C2 domain-containing protein</fullName>
    </recommendedName>
</protein>
<dbReference type="GO" id="GO:0008289">
    <property type="term" value="F:lipid binding"/>
    <property type="evidence" value="ECO:0007669"/>
    <property type="project" value="UniProtKB-KW"/>
</dbReference>
<dbReference type="Gene3D" id="2.60.40.150">
    <property type="entry name" value="C2 domain"/>
    <property type="match status" value="1"/>
</dbReference>
<evidence type="ECO:0000256" key="3">
    <source>
        <dbReference type="ARBA" id="ARBA00023055"/>
    </source>
</evidence>
<evidence type="ECO:0008006" key="12">
    <source>
        <dbReference type="Google" id="ProtNLM"/>
    </source>
</evidence>
<evidence type="ECO:0000256" key="6">
    <source>
        <dbReference type="SAM" id="MobiDB-lite"/>
    </source>
</evidence>
<evidence type="ECO:0000313" key="10">
    <source>
        <dbReference type="EMBL" id="CAK4030351.1"/>
    </source>
</evidence>
<keyword evidence="7" id="KW-1133">Transmembrane helix</keyword>
<gene>
    <name evidence="10" type="ORF">LECACI_7A005509</name>
</gene>
<dbReference type="Pfam" id="PF25331">
    <property type="entry name" value="C2_Mug190_3rd"/>
    <property type="match status" value="1"/>
</dbReference>
<name>A0AAI9E9Z9_9PEZI</name>
<reference evidence="10" key="1">
    <citation type="submission" date="2023-11" db="EMBL/GenBank/DDBJ databases">
        <authorList>
            <person name="Alioto T."/>
            <person name="Alioto T."/>
            <person name="Gomez Garrido J."/>
        </authorList>
    </citation>
    <scope>NUCLEOTIDE SEQUENCE</scope>
</reference>
<evidence type="ECO:0000256" key="1">
    <source>
        <dbReference type="ARBA" id="ARBA00004370"/>
    </source>
</evidence>
<dbReference type="GO" id="GO:0016020">
    <property type="term" value="C:membrane"/>
    <property type="evidence" value="ECO:0007669"/>
    <property type="project" value="UniProtKB-SubCell"/>
</dbReference>
<evidence type="ECO:0000256" key="7">
    <source>
        <dbReference type="SAM" id="Phobius"/>
    </source>
</evidence>
<keyword evidence="3" id="KW-0445">Lipid transport</keyword>
<comment type="caution">
    <text evidence="10">The sequence shown here is derived from an EMBL/GenBank/DDBJ whole genome shotgun (WGS) entry which is preliminary data.</text>
</comment>
<dbReference type="Proteomes" id="UP001296104">
    <property type="component" value="Unassembled WGS sequence"/>
</dbReference>
<feature type="transmembrane region" description="Helical" evidence="7">
    <location>
        <begin position="99"/>
        <end position="118"/>
    </location>
</feature>